<sequence length="149" mass="15782">MVWEGYESPNSLVPGAAEEHYARGAEKDLADFQQGLRVTHDGPPSHNTVLGHSYGSTVVGYASRDHGLHADDIAFLGSPGVGVEHAGDLGVPADHVWAGTSRDDAIHLAASPDPTTWGGSPDQHWYGMNPADPAFGGNQIPSNPRRHET</sequence>
<accession>A0ABW3FLN7</accession>
<feature type="domain" description="DUF1023" evidence="2">
    <location>
        <begin position="2"/>
        <end position="108"/>
    </location>
</feature>
<dbReference type="InterPro" id="IPR029058">
    <property type="entry name" value="AB_hydrolase_fold"/>
</dbReference>
<organism evidence="3 4">
    <name type="scientific">Saccharopolyspora rosea</name>
    <dbReference type="NCBI Taxonomy" id="524884"/>
    <lineage>
        <taxon>Bacteria</taxon>
        <taxon>Bacillati</taxon>
        <taxon>Actinomycetota</taxon>
        <taxon>Actinomycetes</taxon>
        <taxon>Pseudonocardiales</taxon>
        <taxon>Pseudonocardiaceae</taxon>
        <taxon>Saccharopolyspora</taxon>
    </lineage>
</organism>
<keyword evidence="3" id="KW-0378">Hydrolase</keyword>
<proteinExistence type="predicted"/>
<evidence type="ECO:0000256" key="1">
    <source>
        <dbReference type="SAM" id="MobiDB-lite"/>
    </source>
</evidence>
<comment type="caution">
    <text evidence="3">The sequence shown here is derived from an EMBL/GenBank/DDBJ whole genome shotgun (WGS) entry which is preliminary data.</text>
</comment>
<keyword evidence="4" id="KW-1185">Reference proteome</keyword>
<name>A0ABW3FLN7_9PSEU</name>
<dbReference type="EMBL" id="JBHTIW010000001">
    <property type="protein sequence ID" value="MFD0918698.1"/>
    <property type="molecule type" value="Genomic_DNA"/>
</dbReference>
<gene>
    <name evidence="3" type="ORF">ACFQ16_02985</name>
</gene>
<feature type="region of interest" description="Disordered" evidence="1">
    <location>
        <begin position="115"/>
        <end position="149"/>
    </location>
</feature>
<dbReference type="Proteomes" id="UP001597018">
    <property type="component" value="Unassembled WGS sequence"/>
</dbReference>
<dbReference type="InterPro" id="IPR010427">
    <property type="entry name" value="DUF1023"/>
</dbReference>
<dbReference type="GO" id="GO:0016787">
    <property type="term" value="F:hydrolase activity"/>
    <property type="evidence" value="ECO:0007669"/>
    <property type="project" value="UniProtKB-KW"/>
</dbReference>
<evidence type="ECO:0000259" key="2">
    <source>
        <dbReference type="Pfam" id="PF06259"/>
    </source>
</evidence>
<dbReference type="RefSeq" id="WP_345600572.1">
    <property type="nucleotide sequence ID" value="NZ_BAABLT010000007.1"/>
</dbReference>
<evidence type="ECO:0000313" key="3">
    <source>
        <dbReference type="EMBL" id="MFD0918698.1"/>
    </source>
</evidence>
<dbReference type="SUPFAM" id="SSF53474">
    <property type="entry name" value="alpha/beta-Hydrolases"/>
    <property type="match status" value="1"/>
</dbReference>
<protein>
    <submittedName>
        <fullName evidence="3">Alpha/beta hydrolase</fullName>
    </submittedName>
</protein>
<dbReference type="Pfam" id="PF06259">
    <property type="entry name" value="Abhydrolase_8"/>
    <property type="match status" value="1"/>
</dbReference>
<reference evidence="4" key="1">
    <citation type="journal article" date="2019" name="Int. J. Syst. Evol. Microbiol.">
        <title>The Global Catalogue of Microorganisms (GCM) 10K type strain sequencing project: providing services to taxonomists for standard genome sequencing and annotation.</title>
        <authorList>
            <consortium name="The Broad Institute Genomics Platform"/>
            <consortium name="The Broad Institute Genome Sequencing Center for Infectious Disease"/>
            <person name="Wu L."/>
            <person name="Ma J."/>
        </authorList>
    </citation>
    <scope>NUCLEOTIDE SEQUENCE [LARGE SCALE GENOMIC DNA]</scope>
    <source>
        <strain evidence="4">CCUG 56401</strain>
    </source>
</reference>
<evidence type="ECO:0000313" key="4">
    <source>
        <dbReference type="Proteomes" id="UP001597018"/>
    </source>
</evidence>